<dbReference type="InterPro" id="IPR050645">
    <property type="entry name" value="Histidine_acid_phosphatase"/>
</dbReference>
<evidence type="ECO:0000313" key="6">
    <source>
        <dbReference type="Proteomes" id="UP001347884"/>
    </source>
</evidence>
<evidence type="ECO:0000313" key="5">
    <source>
        <dbReference type="Proteomes" id="UP000247594"/>
    </source>
</evidence>
<comment type="similarity">
    <text evidence="1">Belongs to the histidine acid phosphatase family.</text>
</comment>
<dbReference type="InterPro" id="IPR000560">
    <property type="entry name" value="His_Pase_clade-2"/>
</dbReference>
<dbReference type="PANTHER" id="PTHR11567">
    <property type="entry name" value="ACID PHOSPHATASE-RELATED"/>
    <property type="match status" value="1"/>
</dbReference>
<name>A0AAE5TK82_AVIPA</name>
<dbReference type="EMBL" id="QJPJ01000002">
    <property type="protein sequence ID" value="PXZ40370.1"/>
    <property type="molecule type" value="Genomic_DNA"/>
</dbReference>
<feature type="chain" id="PRO_5041970409" evidence="2">
    <location>
        <begin position="27"/>
        <end position="442"/>
    </location>
</feature>
<dbReference type="PANTHER" id="PTHR11567:SF135">
    <property type="entry name" value="GLUCOSE-1-PHOSPHATASE"/>
    <property type="match status" value="1"/>
</dbReference>
<organism evidence="4 5">
    <name type="scientific">Avibacterium paragallinarum</name>
    <name type="common">Haemophilus gallinarum</name>
    <dbReference type="NCBI Taxonomy" id="728"/>
    <lineage>
        <taxon>Bacteria</taxon>
        <taxon>Pseudomonadati</taxon>
        <taxon>Pseudomonadota</taxon>
        <taxon>Gammaproteobacteria</taxon>
        <taxon>Pasteurellales</taxon>
        <taxon>Pasteurellaceae</taxon>
        <taxon>Avibacterium</taxon>
    </lineage>
</organism>
<dbReference type="Proteomes" id="UP001347884">
    <property type="component" value="Unassembled WGS sequence"/>
</dbReference>
<dbReference type="PROSITE" id="PS51257">
    <property type="entry name" value="PROKAR_LIPOPROTEIN"/>
    <property type="match status" value="1"/>
</dbReference>
<sequence>MKKLTLSLNLVSLLSCSLFYPTNLNAAPNVPDTHQAQALQLEKIVIFSRHGIRTPLVGKDSILSQATPYQWVKWQDKTGYLTAKGARLEKLFAAYWSEWLQQTGILSSQCPKDDLFIYTNARPRTIDTGVSFAKGAYSHCAIRVNYLGEYNTMDNTFNPVIRSKVDKAFEQKARKAVDELVGEGGFTQLNRHLQSNFNALAQALNQEQSPLCQEKQLCNLDQEANTLTFTQGKEPKTTGALRDGTGAADSFLLQYYEGFPAKEVAWGRIDNQESWKKIVDIKERYNQLLFGTQVMAKEAATPLLTFIQNSFKDYGYQHPYIEKARNAKVVLLVGHDSNVGSLLPLLKVKPYHLPDQLESTPISGKVAFEKWVNAKGEAFMKVEYVYQTIDQLRNGTKLSLTNPPNRITLQLEDCPTNAQGLCKMDDFYNAVKNALKNTALYP</sequence>
<dbReference type="GO" id="GO:0030288">
    <property type="term" value="C:outer membrane-bounded periplasmic space"/>
    <property type="evidence" value="ECO:0007669"/>
    <property type="project" value="TreeGrafter"/>
</dbReference>
<evidence type="ECO:0000256" key="2">
    <source>
        <dbReference type="SAM" id="SignalP"/>
    </source>
</evidence>
<proteinExistence type="inferred from homology"/>
<evidence type="ECO:0000313" key="3">
    <source>
        <dbReference type="EMBL" id="MEE6040522.1"/>
    </source>
</evidence>
<comment type="caution">
    <text evidence="4">The sequence shown here is derived from an EMBL/GenBank/DDBJ whole genome shotgun (WGS) entry which is preliminary data.</text>
</comment>
<evidence type="ECO:0000256" key="1">
    <source>
        <dbReference type="ARBA" id="ARBA00005375"/>
    </source>
</evidence>
<reference evidence="3 6" key="2">
    <citation type="journal article" date="2022" name="Front. Microbiol.">
        <title>Commensal bacteria contribute to the growth of multidrug-resistant Avibacterium paragallinarum in chickens.</title>
        <authorList>
            <person name="Zhu J."/>
            <person name="Chen Y."/>
            <person name="Wu Y."/>
            <person name="Wang Y."/>
            <person name="Zhu K."/>
        </authorList>
    </citation>
    <scope>NUCLEOTIDE SEQUENCE [LARGE SCALE GENOMIC DNA]</scope>
    <source>
        <strain evidence="3 6">AV25</strain>
    </source>
</reference>
<dbReference type="AlphaFoldDB" id="A0AAE5TK82"/>
<dbReference type="Proteomes" id="UP000247594">
    <property type="component" value="Unassembled WGS sequence"/>
</dbReference>
<dbReference type="SUPFAM" id="SSF53254">
    <property type="entry name" value="Phosphoglycerate mutase-like"/>
    <property type="match status" value="1"/>
</dbReference>
<keyword evidence="6" id="KW-1185">Reference proteome</keyword>
<gene>
    <name evidence="4" type="ORF">DM482_01930</name>
    <name evidence="3" type="ORF">M5S13_01275</name>
</gene>
<feature type="signal peptide" evidence="2">
    <location>
        <begin position="1"/>
        <end position="26"/>
    </location>
</feature>
<dbReference type="InterPro" id="IPR029033">
    <property type="entry name" value="His_PPase_superfam"/>
</dbReference>
<accession>A0AAE5TK82</accession>
<reference evidence="4 5" key="1">
    <citation type="submission" date="2018-06" db="EMBL/GenBank/DDBJ databases">
        <authorList>
            <person name="Teymurazov M."/>
            <person name="Kislichkina A."/>
            <person name="Abaymova A."/>
            <person name="Mukhina T."/>
            <person name="Mayskaya N."/>
            <person name="Svetoch E."/>
            <person name="Bogun A."/>
        </authorList>
    </citation>
    <scope>NUCLEOTIDE SEQUENCE [LARGE SCALE GENOMIC DNA]</scope>
    <source>
        <strain evidence="4 5">SCPM-O-B-8406</strain>
    </source>
</reference>
<protein>
    <submittedName>
        <fullName evidence="4">Bifunctional glucose-1-phosphatase/inositol phosphatase</fullName>
    </submittedName>
    <submittedName>
        <fullName evidence="3">Histidine-type phosphatase</fullName>
    </submittedName>
</protein>
<dbReference type="EMBL" id="JAMDKF010000002">
    <property type="protein sequence ID" value="MEE6040522.1"/>
    <property type="molecule type" value="Genomic_DNA"/>
</dbReference>
<reference evidence="3" key="3">
    <citation type="submission" date="2022-05" db="EMBL/GenBank/DDBJ databases">
        <authorList>
            <person name="Chen Y."/>
            <person name="Zhu J."/>
            <person name="Zhu K."/>
        </authorList>
    </citation>
    <scope>NUCLEOTIDE SEQUENCE</scope>
    <source>
        <strain evidence="3">AV25</strain>
    </source>
</reference>
<dbReference type="Gene3D" id="3.40.50.1240">
    <property type="entry name" value="Phosphoglycerate mutase-like"/>
    <property type="match status" value="2"/>
</dbReference>
<dbReference type="RefSeq" id="WP_110478607.1">
    <property type="nucleotide sequence ID" value="NZ_CP081939.1"/>
</dbReference>
<evidence type="ECO:0000313" key="4">
    <source>
        <dbReference type="EMBL" id="PXZ40370.1"/>
    </source>
</evidence>
<dbReference type="Pfam" id="PF00328">
    <property type="entry name" value="His_Phos_2"/>
    <property type="match status" value="1"/>
</dbReference>
<keyword evidence="2" id="KW-0732">Signal</keyword>
<dbReference type="GO" id="GO:0050308">
    <property type="term" value="F:sugar-phosphatase activity"/>
    <property type="evidence" value="ECO:0007669"/>
    <property type="project" value="TreeGrafter"/>
</dbReference>